<dbReference type="InterPro" id="IPR057255">
    <property type="entry name" value="2TM_P5A-ATPase"/>
</dbReference>
<evidence type="ECO:0000256" key="11">
    <source>
        <dbReference type="ARBA" id="ARBA00022967"/>
    </source>
</evidence>
<dbReference type="GO" id="GO:0046872">
    <property type="term" value="F:metal ion binding"/>
    <property type="evidence" value="ECO:0007669"/>
    <property type="project" value="UniProtKB-KW"/>
</dbReference>
<dbReference type="SFLD" id="SFLDS00003">
    <property type="entry name" value="Haloacid_Dehalogenase"/>
    <property type="match status" value="1"/>
</dbReference>
<dbReference type="Gene3D" id="2.70.150.10">
    <property type="entry name" value="Calcium-transporting ATPase, cytoplasmic transduction domain A"/>
    <property type="match status" value="1"/>
</dbReference>
<keyword evidence="3" id="KW-0813">Transport</keyword>
<feature type="coiled-coil region" evidence="14">
    <location>
        <begin position="891"/>
        <end position="918"/>
    </location>
</feature>
<dbReference type="WBParaSite" id="PSU_v2.g6599.t1">
    <property type="protein sequence ID" value="PSU_v2.g6599.t1"/>
    <property type="gene ID" value="PSU_v2.g6599"/>
</dbReference>
<dbReference type="GO" id="GO:0005789">
    <property type="term" value="C:endoplasmic reticulum membrane"/>
    <property type="evidence" value="ECO:0007669"/>
    <property type="project" value="UniProtKB-SubCell"/>
</dbReference>
<dbReference type="InterPro" id="IPR018303">
    <property type="entry name" value="ATPase_P-typ_P_site"/>
</dbReference>
<dbReference type="InterPro" id="IPR023214">
    <property type="entry name" value="HAD_sf"/>
</dbReference>
<keyword evidence="18" id="KW-1185">Reference proteome</keyword>
<dbReference type="SUPFAM" id="SSF56784">
    <property type="entry name" value="HAD-like"/>
    <property type="match status" value="1"/>
</dbReference>
<dbReference type="InterPro" id="IPR006544">
    <property type="entry name" value="P-type_TPase_V"/>
</dbReference>
<keyword evidence="6" id="KW-0479">Metal-binding</keyword>
<feature type="transmembrane region" description="Helical" evidence="15">
    <location>
        <begin position="213"/>
        <end position="231"/>
    </location>
</feature>
<dbReference type="Proteomes" id="UP000887577">
    <property type="component" value="Unplaced"/>
</dbReference>
<evidence type="ECO:0000259" key="17">
    <source>
        <dbReference type="Pfam" id="PF23143"/>
    </source>
</evidence>
<dbReference type="PANTHER" id="PTHR45630">
    <property type="entry name" value="CATION-TRANSPORTING ATPASE-RELATED"/>
    <property type="match status" value="1"/>
</dbReference>
<dbReference type="FunFam" id="2.70.150.10:FF:000015">
    <property type="entry name" value="Cation-transporting ATPase"/>
    <property type="match status" value="1"/>
</dbReference>
<dbReference type="InterPro" id="IPR044492">
    <property type="entry name" value="P_typ_ATPase_HD_dom"/>
</dbReference>
<dbReference type="PANTHER" id="PTHR45630:SF7">
    <property type="entry name" value="ENDOPLASMIC RETICULUM TRANSMEMBRANE HELIX TRANSLOCASE"/>
    <property type="match status" value="1"/>
</dbReference>
<dbReference type="Pfam" id="PF00122">
    <property type="entry name" value="E1-E2_ATPase"/>
    <property type="match status" value="1"/>
</dbReference>
<evidence type="ECO:0000256" key="13">
    <source>
        <dbReference type="ARBA" id="ARBA00023136"/>
    </source>
</evidence>
<keyword evidence="7" id="KW-0547">Nucleotide-binding</keyword>
<keyword evidence="8" id="KW-0256">Endoplasmic reticulum</keyword>
<dbReference type="SFLD" id="SFLDF00027">
    <property type="entry name" value="p-type_atpase"/>
    <property type="match status" value="1"/>
</dbReference>
<dbReference type="GO" id="GO:0019829">
    <property type="term" value="F:ATPase-coupled monoatomic cation transmembrane transporter activity"/>
    <property type="evidence" value="ECO:0007669"/>
    <property type="project" value="TreeGrafter"/>
</dbReference>
<dbReference type="AlphaFoldDB" id="A0A914Z3Y2"/>
<dbReference type="InterPro" id="IPR023298">
    <property type="entry name" value="ATPase_P-typ_TM_dom_sf"/>
</dbReference>
<name>A0A914Z3Y2_9BILA</name>
<dbReference type="GO" id="GO:0005524">
    <property type="term" value="F:ATP binding"/>
    <property type="evidence" value="ECO:0007669"/>
    <property type="project" value="UniProtKB-KW"/>
</dbReference>
<dbReference type="CDD" id="cd07543">
    <property type="entry name" value="P-type_ATPase_cation"/>
    <property type="match status" value="1"/>
</dbReference>
<dbReference type="SFLD" id="SFLDG00002">
    <property type="entry name" value="C1.7:_P-type_atpase_like"/>
    <property type="match status" value="1"/>
</dbReference>
<evidence type="ECO:0000256" key="9">
    <source>
        <dbReference type="ARBA" id="ARBA00022840"/>
    </source>
</evidence>
<dbReference type="InterPro" id="IPR001757">
    <property type="entry name" value="P_typ_ATPase"/>
</dbReference>
<comment type="similarity">
    <text evidence="2">Belongs to the cation transport ATPase (P-type) (TC 3.A.3) family. Type V subfamily.</text>
</comment>
<feature type="domain" description="P5A-ATPase transmembrane helical hairpin" evidence="17">
    <location>
        <begin position="17"/>
        <end position="85"/>
    </location>
</feature>
<evidence type="ECO:0000256" key="7">
    <source>
        <dbReference type="ARBA" id="ARBA00022741"/>
    </source>
</evidence>
<dbReference type="SUPFAM" id="SSF81653">
    <property type="entry name" value="Calcium ATPase, transduction domain A"/>
    <property type="match status" value="1"/>
</dbReference>
<dbReference type="FunFam" id="3.40.50.1000:FF:000056">
    <property type="entry name" value="Cation-transporting ATPase"/>
    <property type="match status" value="1"/>
</dbReference>
<dbReference type="InterPro" id="IPR036412">
    <property type="entry name" value="HAD-like_sf"/>
</dbReference>
<dbReference type="Pfam" id="PF13246">
    <property type="entry name" value="Cation_ATPase"/>
    <property type="match status" value="1"/>
</dbReference>
<dbReference type="Pfam" id="PF23143">
    <property type="entry name" value="2TM_P5A-ATPase"/>
    <property type="match status" value="1"/>
</dbReference>
<dbReference type="NCBIfam" id="TIGR01657">
    <property type="entry name" value="P-ATPase-V"/>
    <property type="match status" value="1"/>
</dbReference>
<evidence type="ECO:0000256" key="5">
    <source>
        <dbReference type="ARBA" id="ARBA00022692"/>
    </source>
</evidence>
<feature type="transmembrane region" description="Helical" evidence="15">
    <location>
        <begin position="47"/>
        <end position="73"/>
    </location>
</feature>
<reference evidence="19" key="1">
    <citation type="submission" date="2022-11" db="UniProtKB">
        <authorList>
            <consortium name="WormBaseParasite"/>
        </authorList>
    </citation>
    <scope>IDENTIFICATION</scope>
</reference>
<evidence type="ECO:0000259" key="16">
    <source>
        <dbReference type="Pfam" id="PF00122"/>
    </source>
</evidence>
<evidence type="ECO:0000256" key="4">
    <source>
        <dbReference type="ARBA" id="ARBA00022553"/>
    </source>
</evidence>
<keyword evidence="9" id="KW-0067">ATP-binding</keyword>
<sequence>MAIDSLVESVVTYNKRQPLLHLYGGPFLALYLIWFYFWIGIYGYEEFWEIGCIVTTCIGILQVLSVLFCYWFVSVNCLFTCNWVKDPKKAVWARVDPTPNNGWSELIPLRRTSLSDGTVRLWFNFQKVLYAYNEDKNTFSSVEFDTNKPFKYYKAYKGIETDQELKTTWMEYGNNNMEMKVPLFSELFIERATAPFFVFQVFCVGLWCLEDMWYYSLFTLMMLVTFEATIVKQQLKNMSEIHNMGNKPYPLNVYRNKKWVRINSNELVCGDIVSVVRSAEDRAVPCDLLLLRGQCIVDESMLTGESVPQMKENIEDADNDRYFEFSNDSRLHVIFGGTKIVQNTPVTKADGGMRPPDAGCLCYVLRTGFNTSQGSLLRTIMFGVKRVTANNLETFAFILFLLIFAIAASAYLWIKGSEDESRNKFKLFLECSLILTSVIPPELPIELSLAVNNSLIALQKLGVFCTEPFRIPFAGKVDICCFDKTGTLTTDALVVEGIAGMSGLTEEGEVDINKNSQEIATTTLQVLAACQSLAKFDEELVGDPLEKACLTWIDWNLTKSDTVIPKKGKASPLKIVHRFHFSSQLKRMTVIGGYTQPGISDARHLALVKGAPEVLRDMYEKLPEDYDKIFKKLALSGSRIIALGIRELGTLTHQELRENKREFYEQKLSFAGFVVIHCPLKPDTRNMIKEIIESSHRVTMITGDNPLTACHVASVLRFTKKRSRIMILDEPLEGEEPGWKSMDGSESAELVPRGKVAIRHFIGANELCLTGAGFEILSNEHPNFLKSIIADVRVFARMSPKQKERVVNLLKSLGYITLMCGDGTNDVGALKHSNVGVALLSHPYNANKPKVEENKEITETANASANANLPKQPVPLLVHRRGAPRQIDNRVSRHQASVTNAQERLEKMMKQLEEEEAVKVIKLGDASIAAPFTSKYTSIQSICHIIKQGRCTLVTTLQMFKILALNALVLAYSQSVLYLDGVKFSDTQATIQGLLLAACFLFVSRSRPLKVLSRERPTPNIFNAYTLLTVTLQFLIHFLCLIYVVQESHRLVPREKVDLQAEFAPNLLNTAVYVMSMALQVATFAVNYRGRPFMESLFENKPMLYSVIGSGIGVFLLACNAMPEVNEKFQLVELPEDFRHKLVGCVVGDFVAAYIVDRTLNFFLGDMRAR</sequence>
<evidence type="ECO:0000313" key="18">
    <source>
        <dbReference type="Proteomes" id="UP000887577"/>
    </source>
</evidence>
<keyword evidence="11" id="KW-1278">Translocase</keyword>
<evidence type="ECO:0000256" key="15">
    <source>
        <dbReference type="SAM" id="Phobius"/>
    </source>
</evidence>
<feature type="transmembrane region" description="Helical" evidence="15">
    <location>
        <begin position="395"/>
        <end position="414"/>
    </location>
</feature>
<dbReference type="GO" id="GO:0016887">
    <property type="term" value="F:ATP hydrolysis activity"/>
    <property type="evidence" value="ECO:0007669"/>
    <property type="project" value="InterPro"/>
</dbReference>
<feature type="transmembrane region" description="Helical" evidence="15">
    <location>
        <begin position="187"/>
        <end position="207"/>
    </location>
</feature>
<dbReference type="SUPFAM" id="SSF81665">
    <property type="entry name" value="Calcium ATPase, transmembrane domain M"/>
    <property type="match status" value="1"/>
</dbReference>
<evidence type="ECO:0000256" key="14">
    <source>
        <dbReference type="SAM" id="Coils"/>
    </source>
</evidence>
<dbReference type="Gene3D" id="3.40.1110.10">
    <property type="entry name" value="Calcium-transporting ATPase, cytoplasmic domain N"/>
    <property type="match status" value="1"/>
</dbReference>
<feature type="transmembrane region" description="Helical" evidence="15">
    <location>
        <begin position="1103"/>
        <end position="1122"/>
    </location>
</feature>
<evidence type="ECO:0000256" key="2">
    <source>
        <dbReference type="ARBA" id="ARBA00006000"/>
    </source>
</evidence>
<dbReference type="GO" id="GO:0006874">
    <property type="term" value="P:intracellular calcium ion homeostasis"/>
    <property type="evidence" value="ECO:0007669"/>
    <property type="project" value="TreeGrafter"/>
</dbReference>
<keyword evidence="5 15" id="KW-0812">Transmembrane</keyword>
<organism evidence="18 19">
    <name type="scientific">Panagrolaimus superbus</name>
    <dbReference type="NCBI Taxonomy" id="310955"/>
    <lineage>
        <taxon>Eukaryota</taxon>
        <taxon>Metazoa</taxon>
        <taxon>Ecdysozoa</taxon>
        <taxon>Nematoda</taxon>
        <taxon>Chromadorea</taxon>
        <taxon>Rhabditida</taxon>
        <taxon>Tylenchina</taxon>
        <taxon>Panagrolaimomorpha</taxon>
        <taxon>Panagrolaimoidea</taxon>
        <taxon>Panagrolaimidae</taxon>
        <taxon>Panagrolaimus</taxon>
    </lineage>
</organism>
<dbReference type="GO" id="GO:0015662">
    <property type="term" value="F:P-type ion transporter activity"/>
    <property type="evidence" value="ECO:0007669"/>
    <property type="project" value="TreeGrafter"/>
</dbReference>
<keyword evidence="10" id="KW-0460">Magnesium</keyword>
<evidence type="ECO:0000313" key="19">
    <source>
        <dbReference type="WBParaSite" id="PSU_v2.g6599.t1"/>
    </source>
</evidence>
<dbReference type="NCBIfam" id="TIGR01494">
    <property type="entry name" value="ATPase_P-type"/>
    <property type="match status" value="2"/>
</dbReference>
<dbReference type="PROSITE" id="PS00154">
    <property type="entry name" value="ATPASE_E1_E2"/>
    <property type="match status" value="1"/>
</dbReference>
<keyword evidence="4" id="KW-0597">Phosphoprotein</keyword>
<keyword evidence="12 15" id="KW-1133">Transmembrane helix</keyword>
<feature type="transmembrane region" description="Helical" evidence="15">
    <location>
        <begin position="1066"/>
        <end position="1088"/>
    </location>
</feature>
<evidence type="ECO:0000256" key="10">
    <source>
        <dbReference type="ARBA" id="ARBA00022842"/>
    </source>
</evidence>
<accession>A0A914Z3Y2</accession>
<dbReference type="SUPFAM" id="SSF81660">
    <property type="entry name" value="Metal cation-transporting ATPase, ATP-binding domain N"/>
    <property type="match status" value="1"/>
</dbReference>
<feature type="domain" description="P-type ATPase A" evidence="16">
    <location>
        <begin position="252"/>
        <end position="346"/>
    </location>
</feature>
<keyword evidence="13 15" id="KW-0472">Membrane</keyword>
<proteinExistence type="inferred from homology"/>
<dbReference type="InterPro" id="IPR023299">
    <property type="entry name" value="ATPase_P-typ_cyto_dom_N"/>
</dbReference>
<feature type="transmembrane region" description="Helical" evidence="15">
    <location>
        <begin position="1024"/>
        <end position="1045"/>
    </location>
</feature>
<protein>
    <submittedName>
        <fullName evidence="19">Uncharacterized protein</fullName>
    </submittedName>
</protein>
<evidence type="ECO:0000256" key="8">
    <source>
        <dbReference type="ARBA" id="ARBA00022824"/>
    </source>
</evidence>
<dbReference type="Gene3D" id="3.40.50.1000">
    <property type="entry name" value="HAD superfamily/HAD-like"/>
    <property type="match status" value="1"/>
</dbReference>
<comment type="subcellular location">
    <subcellularLocation>
        <location evidence="1">Endoplasmic reticulum membrane</location>
        <topology evidence="1">Multi-pass membrane protein</topology>
    </subcellularLocation>
</comment>
<feature type="transmembrane region" description="Helical" evidence="15">
    <location>
        <begin position="20"/>
        <end position="41"/>
    </location>
</feature>
<keyword evidence="14" id="KW-0175">Coiled coil</keyword>
<dbReference type="InterPro" id="IPR047820">
    <property type="entry name" value="P5A-type_ATPase"/>
</dbReference>
<evidence type="ECO:0000256" key="1">
    <source>
        <dbReference type="ARBA" id="ARBA00004477"/>
    </source>
</evidence>
<evidence type="ECO:0000256" key="12">
    <source>
        <dbReference type="ARBA" id="ARBA00022989"/>
    </source>
</evidence>
<evidence type="ECO:0000256" key="6">
    <source>
        <dbReference type="ARBA" id="ARBA00022723"/>
    </source>
</evidence>
<evidence type="ECO:0000256" key="3">
    <source>
        <dbReference type="ARBA" id="ARBA00022448"/>
    </source>
</evidence>
<dbReference type="InterPro" id="IPR008250">
    <property type="entry name" value="ATPase_P-typ_transduc_dom_A_sf"/>
</dbReference>
<dbReference type="InterPro" id="IPR059000">
    <property type="entry name" value="ATPase_P-type_domA"/>
</dbReference>
<dbReference type="PRINTS" id="PR00119">
    <property type="entry name" value="CATATPASE"/>
</dbReference>